<dbReference type="OrthoDB" id="302705at2759"/>
<comment type="caution">
    <text evidence="16">The sequence shown here is derived from an EMBL/GenBank/DDBJ whole genome shotgun (WGS) entry which is preliminary data.</text>
</comment>
<evidence type="ECO:0000256" key="5">
    <source>
        <dbReference type="ARBA" id="ARBA00014821"/>
    </source>
</evidence>
<gene>
    <name evidence="16" type="ORF">HOLleu_15832</name>
</gene>
<keyword evidence="17" id="KW-1185">Reference proteome</keyword>
<evidence type="ECO:0000259" key="15">
    <source>
        <dbReference type="SMART" id="SM00014"/>
    </source>
</evidence>
<evidence type="ECO:0000313" key="17">
    <source>
        <dbReference type="Proteomes" id="UP001152320"/>
    </source>
</evidence>
<comment type="pathway">
    <text evidence="2">Protein modification; protein glycosylation.</text>
</comment>
<keyword evidence="9 14" id="KW-1133">Transmembrane helix</keyword>
<evidence type="ECO:0000256" key="1">
    <source>
        <dbReference type="ARBA" id="ARBA00004477"/>
    </source>
</evidence>
<comment type="subcellular location">
    <subcellularLocation>
        <location evidence="1">Endoplasmic reticulum membrane</location>
        <topology evidence="1">Multi-pass membrane protein</topology>
    </subcellularLocation>
</comment>
<accession>A0A9Q1C4Q9</accession>
<feature type="transmembrane region" description="Helical" evidence="14">
    <location>
        <begin position="102"/>
        <end position="122"/>
    </location>
</feature>
<name>A0A9Q1C4Q9_HOLLE</name>
<dbReference type="Pfam" id="PF01569">
    <property type="entry name" value="PAP2"/>
    <property type="match status" value="1"/>
</dbReference>
<comment type="similarity">
    <text evidence="3">Belongs to the dolichyldiphosphatase family.</text>
</comment>
<sequence>MTFLIGIVCNEGINWVAKHIIQEPRPCRGHDVVFSEYGMPSSHSQFMWFFAVYIILFTYIRLHPANSNSLSELLWRHCLAIGVVILAILVSLSRVYLNYHTIRQVVCGALLGIILAVPWFLLTQIVFSPLFPQIVTWPISEFFLIRDSSLIPKVLWFEYTSARTEARNRQRKLGPMGNRMS</sequence>
<feature type="transmembrane region" description="Helical" evidence="14">
    <location>
        <begin position="45"/>
        <end position="62"/>
    </location>
</feature>
<evidence type="ECO:0000256" key="13">
    <source>
        <dbReference type="ARBA" id="ARBA00047349"/>
    </source>
</evidence>
<reference evidence="16" key="1">
    <citation type="submission" date="2021-10" db="EMBL/GenBank/DDBJ databases">
        <title>Tropical sea cucumber genome reveals ecological adaptation and Cuvierian tubules defense mechanism.</title>
        <authorList>
            <person name="Chen T."/>
        </authorList>
    </citation>
    <scope>NUCLEOTIDE SEQUENCE</scope>
    <source>
        <strain evidence="16">Nanhai2018</strain>
        <tissue evidence="16">Muscle</tissue>
    </source>
</reference>
<keyword evidence="6 14" id="KW-0812">Transmembrane</keyword>
<feature type="domain" description="Phosphatidic acid phosphatase type 2/haloperoxidase" evidence="15">
    <location>
        <begin position="1"/>
        <end position="120"/>
    </location>
</feature>
<evidence type="ECO:0000256" key="12">
    <source>
        <dbReference type="ARBA" id="ARBA00030292"/>
    </source>
</evidence>
<dbReference type="InterPro" id="IPR039667">
    <property type="entry name" value="Dolichyldiphosphatase_PAP2"/>
</dbReference>
<dbReference type="PANTHER" id="PTHR14969">
    <property type="entry name" value="SPHINGOSINE-1-PHOSPHATE PHOSPHOHYDROLASE"/>
    <property type="match status" value="1"/>
</dbReference>
<evidence type="ECO:0000256" key="4">
    <source>
        <dbReference type="ARBA" id="ARBA00012508"/>
    </source>
</evidence>
<dbReference type="FunFam" id="1.20.144.10:FF:000003">
    <property type="entry name" value="Dolichyldiphosphatase 1"/>
    <property type="match status" value="1"/>
</dbReference>
<evidence type="ECO:0000256" key="2">
    <source>
        <dbReference type="ARBA" id="ARBA00004922"/>
    </source>
</evidence>
<dbReference type="AlphaFoldDB" id="A0A9Q1C4Q9"/>
<dbReference type="GO" id="GO:0006487">
    <property type="term" value="P:protein N-linked glycosylation"/>
    <property type="evidence" value="ECO:0007669"/>
    <property type="project" value="UniProtKB-ARBA"/>
</dbReference>
<evidence type="ECO:0000256" key="8">
    <source>
        <dbReference type="ARBA" id="ARBA00022824"/>
    </source>
</evidence>
<dbReference type="GO" id="GO:0005789">
    <property type="term" value="C:endoplasmic reticulum membrane"/>
    <property type="evidence" value="ECO:0007669"/>
    <property type="project" value="UniProtKB-SubCell"/>
</dbReference>
<feature type="transmembrane region" description="Helical" evidence="14">
    <location>
        <begin position="74"/>
        <end position="96"/>
    </location>
</feature>
<evidence type="ECO:0000256" key="3">
    <source>
        <dbReference type="ARBA" id="ARBA00005518"/>
    </source>
</evidence>
<evidence type="ECO:0000256" key="9">
    <source>
        <dbReference type="ARBA" id="ARBA00022989"/>
    </source>
</evidence>
<organism evidence="16 17">
    <name type="scientific">Holothuria leucospilota</name>
    <name type="common">Black long sea cucumber</name>
    <name type="synonym">Mertensiothuria leucospilota</name>
    <dbReference type="NCBI Taxonomy" id="206669"/>
    <lineage>
        <taxon>Eukaryota</taxon>
        <taxon>Metazoa</taxon>
        <taxon>Echinodermata</taxon>
        <taxon>Eleutherozoa</taxon>
        <taxon>Echinozoa</taxon>
        <taxon>Holothuroidea</taxon>
        <taxon>Aspidochirotacea</taxon>
        <taxon>Aspidochirotida</taxon>
        <taxon>Holothuriidae</taxon>
        <taxon>Holothuria</taxon>
    </lineage>
</organism>
<dbReference type="GO" id="GO:0042392">
    <property type="term" value="F:sphingosine-1-phosphate phosphatase activity"/>
    <property type="evidence" value="ECO:0007669"/>
    <property type="project" value="TreeGrafter"/>
</dbReference>
<proteinExistence type="inferred from homology"/>
<keyword evidence="8" id="KW-0256">Endoplasmic reticulum</keyword>
<keyword evidence="10 14" id="KW-0472">Membrane</keyword>
<evidence type="ECO:0000313" key="16">
    <source>
        <dbReference type="EMBL" id="KAJ8038410.1"/>
    </source>
</evidence>
<dbReference type="CDD" id="cd03382">
    <property type="entry name" value="PAP2_dolichyldiphosphatase"/>
    <property type="match status" value="1"/>
</dbReference>
<protein>
    <recommendedName>
        <fullName evidence="5">Dolichyldiphosphatase 1</fullName>
        <ecNumber evidence="4">3.6.1.43</ecNumber>
    </recommendedName>
    <alternativeName>
        <fullName evidence="12">Dolichyl pyrophosphate phosphatase 1</fullName>
    </alternativeName>
</protein>
<dbReference type="EC" id="3.6.1.43" evidence="4"/>
<evidence type="ECO:0000256" key="10">
    <source>
        <dbReference type="ARBA" id="ARBA00023136"/>
    </source>
</evidence>
<dbReference type="SMART" id="SM00014">
    <property type="entry name" value="acidPPc"/>
    <property type="match status" value="1"/>
</dbReference>
<evidence type="ECO:0000256" key="7">
    <source>
        <dbReference type="ARBA" id="ARBA00022801"/>
    </source>
</evidence>
<comment type="catalytic activity">
    <reaction evidence="13">
        <text>a di-trans,poly-cis-dolichyl diphosphate + H2O = a di-trans,poly-cis-dolichyl phosphate + phosphate + H(+)</text>
        <dbReference type="Rhea" id="RHEA:14385"/>
        <dbReference type="Rhea" id="RHEA-COMP:19498"/>
        <dbReference type="Rhea" id="RHEA-COMP:19506"/>
        <dbReference type="ChEBI" id="CHEBI:15377"/>
        <dbReference type="ChEBI" id="CHEBI:15378"/>
        <dbReference type="ChEBI" id="CHEBI:43474"/>
        <dbReference type="ChEBI" id="CHEBI:57497"/>
        <dbReference type="ChEBI" id="CHEBI:57683"/>
        <dbReference type="EC" id="3.6.1.43"/>
    </reaction>
</comment>
<evidence type="ECO:0000256" key="14">
    <source>
        <dbReference type="SAM" id="Phobius"/>
    </source>
</evidence>
<evidence type="ECO:0000256" key="11">
    <source>
        <dbReference type="ARBA" id="ARBA00024907"/>
    </source>
</evidence>
<keyword evidence="7" id="KW-0378">Hydrolase</keyword>
<dbReference type="Gene3D" id="1.20.144.10">
    <property type="entry name" value="Phosphatidic acid phosphatase type 2/haloperoxidase"/>
    <property type="match status" value="1"/>
</dbReference>
<dbReference type="SUPFAM" id="SSF48317">
    <property type="entry name" value="Acid phosphatase/Vanadium-dependent haloperoxidase"/>
    <property type="match status" value="1"/>
</dbReference>
<dbReference type="EMBL" id="JAIZAY010000007">
    <property type="protein sequence ID" value="KAJ8038410.1"/>
    <property type="molecule type" value="Genomic_DNA"/>
</dbReference>
<dbReference type="Proteomes" id="UP001152320">
    <property type="component" value="Chromosome 7"/>
</dbReference>
<dbReference type="InterPro" id="IPR000326">
    <property type="entry name" value="PAP2/HPO"/>
</dbReference>
<dbReference type="PANTHER" id="PTHR14969:SF59">
    <property type="entry name" value="DOLICHYLDIPHOSPHATASE"/>
    <property type="match status" value="1"/>
</dbReference>
<comment type="function">
    <text evidence="11">Required for efficient N-glycosylation. Necessary for maintaining optimal levels of dolichol-linked oligosaccharides. Hydrolyzes dolichyl pyrophosphate at a very high rate and dolichyl monophosphate at a much lower rate. Does not act on phosphatidate.</text>
</comment>
<dbReference type="GO" id="GO:0047874">
    <property type="term" value="F:dolichyldiphosphatase activity"/>
    <property type="evidence" value="ECO:0007669"/>
    <property type="project" value="UniProtKB-EC"/>
</dbReference>
<evidence type="ECO:0000256" key="6">
    <source>
        <dbReference type="ARBA" id="ARBA00022692"/>
    </source>
</evidence>
<dbReference type="InterPro" id="IPR036938">
    <property type="entry name" value="PAP2/HPO_sf"/>
</dbReference>